<reference evidence="1 2" key="1">
    <citation type="journal article" date="2013" name="Appl. Environ. Microbiol.">
        <title>Variation of the Virus-Related Elements within Syntenic Genomes of the Hyperthermophilic Archaeon Aeropyrum.</title>
        <authorList>
            <person name="Daifuku T."/>
            <person name="Yoshida T."/>
            <person name="Kitamura T."/>
            <person name="Kawaichi S."/>
            <person name="Inoue T."/>
            <person name="Nomura K."/>
            <person name="Yoshida Y."/>
            <person name="Kuno S."/>
            <person name="Sako Y."/>
        </authorList>
    </citation>
    <scope>NUCLEOTIDE SEQUENCE [LARGE SCALE GENOMIC DNA]</scope>
    <source>
        <strain evidence="1 2">SY1</strain>
    </source>
</reference>
<organism evidence="1 2">
    <name type="scientific">Aeropyrum camini SY1 = JCM 12091</name>
    <dbReference type="NCBI Taxonomy" id="1198449"/>
    <lineage>
        <taxon>Archaea</taxon>
        <taxon>Thermoproteota</taxon>
        <taxon>Thermoprotei</taxon>
        <taxon>Desulfurococcales</taxon>
        <taxon>Desulfurococcaceae</taxon>
        <taxon>Aeropyrum</taxon>
    </lineage>
</organism>
<dbReference type="InterPro" id="IPR027417">
    <property type="entry name" value="P-loop_NTPase"/>
</dbReference>
<dbReference type="EMBL" id="AP012489">
    <property type="protein sequence ID" value="BAN89781.1"/>
    <property type="molecule type" value="Genomic_DNA"/>
</dbReference>
<dbReference type="SUPFAM" id="SSF52540">
    <property type="entry name" value="P-loop containing nucleoside triphosphate hydrolases"/>
    <property type="match status" value="1"/>
</dbReference>
<dbReference type="KEGG" id="acj:ACAM_0312"/>
<keyword evidence="2" id="KW-1185">Reference proteome</keyword>
<protein>
    <submittedName>
        <fullName evidence="1">Uncharacterized protein</fullName>
    </submittedName>
</protein>
<dbReference type="RefSeq" id="WP_022541059.1">
    <property type="nucleotide sequence ID" value="NC_022521.1"/>
</dbReference>
<proteinExistence type="predicted"/>
<evidence type="ECO:0000313" key="1">
    <source>
        <dbReference type="EMBL" id="BAN89781.1"/>
    </source>
</evidence>
<dbReference type="STRING" id="1198449.ACAM_0312"/>
<name>U3TBI5_9CREN</name>
<dbReference type="Proteomes" id="UP000016887">
    <property type="component" value="Chromosome"/>
</dbReference>
<gene>
    <name evidence="1" type="ORF">ACAM_0312</name>
</gene>
<dbReference type="Gene3D" id="3.40.50.300">
    <property type="entry name" value="P-loop containing nucleotide triphosphate hydrolases"/>
    <property type="match status" value="1"/>
</dbReference>
<dbReference type="GeneID" id="17109815"/>
<sequence length="187" mass="20211">MNSGRVPWVLSSVVEQRLSLLLYGPPGSGKSLIALYMGSKAVEKGLSVCHFYTPPNKPRAVVEGVIYREVLDIAGLASNLLSASLGLCSFLIVDTINELYRLEPSMESASMLAMAASAVRSSGGVATGVASARDGDESTPGYSILEPYFHFIGRVYRLGGGFALELQKPYRKIFYLRRSARGGVEWL</sequence>
<evidence type="ECO:0000313" key="2">
    <source>
        <dbReference type="Proteomes" id="UP000016887"/>
    </source>
</evidence>
<dbReference type="eggNOG" id="arCOG00417">
    <property type="taxonomic scope" value="Archaea"/>
</dbReference>
<dbReference type="AlphaFoldDB" id="U3TBI5"/>
<accession>U3TBI5</accession>